<evidence type="ECO:0000313" key="7">
    <source>
        <dbReference type="Proteomes" id="UP000663829"/>
    </source>
</evidence>
<dbReference type="Proteomes" id="UP000677228">
    <property type="component" value="Unassembled WGS sequence"/>
</dbReference>
<feature type="compositionally biased region" description="Polar residues" evidence="1">
    <location>
        <begin position="276"/>
        <end position="294"/>
    </location>
</feature>
<accession>A0A813V2V2</accession>
<name>A0A813V2V2_9BILA</name>
<dbReference type="Proteomes" id="UP000663829">
    <property type="component" value="Unassembled WGS sequence"/>
</dbReference>
<dbReference type="Proteomes" id="UP000682733">
    <property type="component" value="Unassembled WGS sequence"/>
</dbReference>
<reference evidence="4" key="1">
    <citation type="submission" date="2021-02" db="EMBL/GenBank/DDBJ databases">
        <authorList>
            <person name="Nowell W R."/>
        </authorList>
    </citation>
    <scope>NUCLEOTIDE SEQUENCE</scope>
</reference>
<evidence type="ECO:0000313" key="5">
    <source>
        <dbReference type="EMBL" id="CAF3507374.1"/>
    </source>
</evidence>
<keyword evidence="7" id="KW-1185">Reference proteome</keyword>
<comment type="caution">
    <text evidence="4">The sequence shown here is derived from an EMBL/GenBank/DDBJ whole genome shotgun (WGS) entry which is preliminary data.</text>
</comment>
<evidence type="ECO:0000313" key="6">
    <source>
        <dbReference type="EMBL" id="CAF3623103.1"/>
    </source>
</evidence>
<dbReference type="Proteomes" id="UP000681722">
    <property type="component" value="Unassembled WGS sequence"/>
</dbReference>
<protein>
    <submittedName>
        <fullName evidence="4">Uncharacterized protein</fullName>
    </submittedName>
</protein>
<dbReference type="AlphaFoldDB" id="A0A813V2V2"/>
<dbReference type="EMBL" id="CAJNOK010000136">
    <property type="protein sequence ID" value="CAF0731752.1"/>
    <property type="molecule type" value="Genomic_DNA"/>
</dbReference>
<evidence type="ECO:0000313" key="3">
    <source>
        <dbReference type="EMBL" id="CAF0731752.1"/>
    </source>
</evidence>
<sequence>MKQRSIMVAESRTTAYQQTNSNHDQITLSQSHSNIHLYYCCYIVPNTISAYMRYMSQIEQQQRSSICYRTLNLEKILTSIFLTALTLLFYNTFKLLIILLACIFVLYNIVRRPELYQFLQYLLTKLQRMTNRKNKHVDTISSVSTGKKYTSCYYNIDPCSQSLLIANKTKSASFMGQNHSVSVKVPFLFHNKQQRLITNERSIRSSQKEQPTSTSTVFLKTRPAYTEEYFNNDVSKYDKSIHSINDDKAKKRFDNSTLRNNVFTISQKKLCDKMPSTESSDPYGNDKIQSSTLDPSRPAASHELNYSTKNYSDERNETFQNFISSEIRTPHVPKCDTVQTSLSEQDVISTYLAIRHHDGKEKEGDNKFYSLLNRHNPNNCRDKPGKQHQPDKNVRLERLNPSNIKEVHVTPNGSIKSTNVSDNNLQIVNNTLTTTDMEAASFDTAPSNLNNKCEKPWYKIKHPFSQEDYYNSRHTICSPLSNADIDVKRIHVFQGHPTTSSPSEDQAQEYSKRILSKNDSNNLPLNLKYKLIHLDENEPTVILAICGENRNITVEKQMECLRRSFNKATEYLLSSPDTQTTVLQQQRAISPSIALTISTGINESKTNIDNSLHEVSKALTEILDSNGIQPPYESLPEQSKRLKSPRSSLSKYADIPFENELRSFERRCSRTDNSQNVYPSLAFDNESSANVNVSSSMSPLGSENKYVLDIDPSNERTLLQQEQKSKRTLYLRRILDKIPPVDYNNKQIKNSENKSSKSEQETSRNLTVSSSKSHQKINDSLIMKIPTTTSKKKNTVIISPCIVLEQYESRHQKDNSIQLSSLSQMSMKQDETSGLEEKAVSATRIQNQPSVQSDKIVIKQLQFIVTDSARDVIHEEKTYSSFEKTREDNIVFRRIRQAIDQLQRDIVILTHKGTSQRPSLKSMSLRDSMTLLTVDEEAILKLTTSNLIRAVMAVSARRSNLSGGQEGKKSSITLNGHKRHHLNELMKEAKNLDTEECLQKQEVLEHRRNEHLKGTTLSFSPISPNPTYTNIPIVEPLTTDLKAIIKQHASDVSTDTTTYIKSDTSQDMGEFDKTLTNLSPRKEVNHNGSHLDLLSSLKNAKKSSHSHDLSDTCSTHLLRADDIESYNNKLMPFDLIKERVNPISAATFAVTTDDLYSSKHDGICVESDINKMNYVIISHGEFETDKYHRKSIQENMSAVLNQPNYLMYSTQSHWLHQTLHKNALSIDQYPPFLKPHHDKFRFLKAFSHYIYRNRTKSVVLTTDIKANLRKRF</sequence>
<proteinExistence type="predicted"/>
<feature type="region of interest" description="Disordered" evidence="1">
    <location>
        <begin position="273"/>
        <end position="301"/>
    </location>
</feature>
<evidence type="ECO:0000256" key="2">
    <source>
        <dbReference type="SAM" id="Phobius"/>
    </source>
</evidence>
<evidence type="ECO:0000313" key="4">
    <source>
        <dbReference type="EMBL" id="CAF0835892.1"/>
    </source>
</evidence>
<feature type="region of interest" description="Disordered" evidence="1">
    <location>
        <begin position="626"/>
        <end position="649"/>
    </location>
</feature>
<organism evidence="4 7">
    <name type="scientific">Didymodactylos carnosus</name>
    <dbReference type="NCBI Taxonomy" id="1234261"/>
    <lineage>
        <taxon>Eukaryota</taxon>
        <taxon>Metazoa</taxon>
        <taxon>Spiralia</taxon>
        <taxon>Gnathifera</taxon>
        <taxon>Rotifera</taxon>
        <taxon>Eurotatoria</taxon>
        <taxon>Bdelloidea</taxon>
        <taxon>Philodinida</taxon>
        <taxon>Philodinidae</taxon>
        <taxon>Didymodactylos</taxon>
    </lineage>
</organism>
<dbReference type="EMBL" id="CAJNOQ010000762">
    <property type="protein sequence ID" value="CAF0835892.1"/>
    <property type="molecule type" value="Genomic_DNA"/>
</dbReference>
<keyword evidence="2" id="KW-1133">Transmembrane helix</keyword>
<dbReference type="EMBL" id="CAJOBA010000136">
    <property type="protein sequence ID" value="CAF3507374.1"/>
    <property type="molecule type" value="Genomic_DNA"/>
</dbReference>
<gene>
    <name evidence="4" type="ORF">GPM918_LOCUS5304</name>
    <name evidence="3" type="ORF">OVA965_LOCUS856</name>
    <name evidence="6" type="ORF">SRO942_LOCUS5304</name>
    <name evidence="5" type="ORF">TMI583_LOCUS857</name>
</gene>
<keyword evidence="2" id="KW-0812">Transmembrane</keyword>
<keyword evidence="2" id="KW-0472">Membrane</keyword>
<feature type="compositionally biased region" description="Basic and acidic residues" evidence="1">
    <location>
        <begin position="749"/>
        <end position="762"/>
    </location>
</feature>
<dbReference type="EMBL" id="CAJOBC010000762">
    <property type="protein sequence ID" value="CAF3623103.1"/>
    <property type="molecule type" value="Genomic_DNA"/>
</dbReference>
<feature type="region of interest" description="Disordered" evidence="1">
    <location>
        <begin position="742"/>
        <end position="774"/>
    </location>
</feature>
<feature type="compositionally biased region" description="Polar residues" evidence="1">
    <location>
        <begin position="763"/>
        <end position="772"/>
    </location>
</feature>
<evidence type="ECO:0000256" key="1">
    <source>
        <dbReference type="SAM" id="MobiDB-lite"/>
    </source>
</evidence>
<feature type="transmembrane region" description="Helical" evidence="2">
    <location>
        <begin position="76"/>
        <end position="107"/>
    </location>
</feature>